<evidence type="ECO:0000313" key="2">
    <source>
        <dbReference type="Proteomes" id="UP001060414"/>
    </source>
</evidence>
<dbReference type="Proteomes" id="UP001060414">
    <property type="component" value="Chromosome"/>
</dbReference>
<evidence type="ECO:0000313" key="1">
    <source>
        <dbReference type="EMBL" id="UWZ79795.1"/>
    </source>
</evidence>
<accession>A0ABY5ZPI8</accession>
<proteinExistence type="predicted"/>
<gene>
    <name evidence="1" type="ORF">L9S41_19315</name>
</gene>
<name>A0ABY5ZPI8_9BACT</name>
<reference evidence="1" key="1">
    <citation type="journal article" date="2022" name="Environ. Microbiol.">
        <title>Geoalkalibacter halelectricus SAP #1 sp. nov. possessing extracellular electron transfer and mineral#reducing capabilities from a haloalkaline environment.</title>
        <authorList>
            <person name="Yadav S."/>
            <person name="Singh R."/>
            <person name="Sundharam S.S."/>
            <person name="Chaudhary S."/>
            <person name="Krishnamurthi S."/>
            <person name="Patil S.A."/>
        </authorList>
    </citation>
    <scope>NUCLEOTIDE SEQUENCE</scope>
    <source>
        <strain evidence="1">SAP-1</strain>
    </source>
</reference>
<protein>
    <submittedName>
        <fullName evidence="1">Uncharacterized protein</fullName>
    </submittedName>
</protein>
<keyword evidence="2" id="KW-1185">Reference proteome</keyword>
<dbReference type="EMBL" id="CP092109">
    <property type="protein sequence ID" value="UWZ79795.1"/>
    <property type="molecule type" value="Genomic_DNA"/>
</dbReference>
<organism evidence="1 2">
    <name type="scientific">Geoalkalibacter halelectricus</name>
    <dbReference type="NCBI Taxonomy" id="2847045"/>
    <lineage>
        <taxon>Bacteria</taxon>
        <taxon>Pseudomonadati</taxon>
        <taxon>Thermodesulfobacteriota</taxon>
        <taxon>Desulfuromonadia</taxon>
        <taxon>Desulfuromonadales</taxon>
        <taxon>Geoalkalibacteraceae</taxon>
        <taxon>Geoalkalibacter</taxon>
    </lineage>
</organism>
<sequence>MRQQLVAGRSYVDLADLNQKALLWCREQVGREIHGTTCEAPMTRFEQLEQPALLPLPAQPFDPPTWAEARVHPFQGQQQKAFQDSLKIKTSGAWDDSHLHTITHTE</sequence>